<sequence>MERDDRLDLIDFLAHHADIRGSIMKIRNKASIRDQYDDGQALSIETEHAKWWTMVDEHLSDHALTQSISKPHQINSREPQARYRV</sequence>
<reference evidence="2" key="1">
    <citation type="submission" date="2022-10" db="EMBL/GenBank/DDBJ databases">
        <title>Tapping the CABI collections for fungal endophytes: first genome assemblies for Collariella, Neodidymelliopsis, Ascochyta clinopodiicola, Didymella pomorum, Didymosphaeria variabile, Neocosmospora piperis and Neocucurbitaria cava.</title>
        <authorList>
            <person name="Hill R."/>
        </authorList>
    </citation>
    <scope>NUCLEOTIDE SEQUENCE</scope>
    <source>
        <strain evidence="2">IMI 355091</strain>
    </source>
</reference>
<gene>
    <name evidence="2" type="ORF">N0V91_005005</name>
</gene>
<proteinExistence type="predicted"/>
<protein>
    <submittedName>
        <fullName evidence="2">Uncharacterized protein</fullName>
    </submittedName>
</protein>
<evidence type="ECO:0000313" key="3">
    <source>
        <dbReference type="Proteomes" id="UP001140510"/>
    </source>
</evidence>
<feature type="compositionally biased region" description="Polar residues" evidence="1">
    <location>
        <begin position="63"/>
        <end position="78"/>
    </location>
</feature>
<keyword evidence="3" id="KW-1185">Reference proteome</keyword>
<evidence type="ECO:0000256" key="1">
    <source>
        <dbReference type="SAM" id="MobiDB-lite"/>
    </source>
</evidence>
<dbReference type="AlphaFoldDB" id="A0A9W9D7Q2"/>
<name>A0A9W9D7Q2_9PLEO</name>
<dbReference type="Proteomes" id="UP001140510">
    <property type="component" value="Unassembled WGS sequence"/>
</dbReference>
<feature type="region of interest" description="Disordered" evidence="1">
    <location>
        <begin position="63"/>
        <end position="85"/>
    </location>
</feature>
<dbReference type="EMBL" id="JAPEVA010000031">
    <property type="protein sequence ID" value="KAJ4405896.1"/>
    <property type="molecule type" value="Genomic_DNA"/>
</dbReference>
<dbReference type="OrthoDB" id="3266505at2759"/>
<evidence type="ECO:0000313" key="2">
    <source>
        <dbReference type="EMBL" id="KAJ4405896.1"/>
    </source>
</evidence>
<accession>A0A9W9D7Q2</accession>
<organism evidence="2 3">
    <name type="scientific">Didymella pomorum</name>
    <dbReference type="NCBI Taxonomy" id="749634"/>
    <lineage>
        <taxon>Eukaryota</taxon>
        <taxon>Fungi</taxon>
        <taxon>Dikarya</taxon>
        <taxon>Ascomycota</taxon>
        <taxon>Pezizomycotina</taxon>
        <taxon>Dothideomycetes</taxon>
        <taxon>Pleosporomycetidae</taxon>
        <taxon>Pleosporales</taxon>
        <taxon>Pleosporineae</taxon>
        <taxon>Didymellaceae</taxon>
        <taxon>Didymella</taxon>
    </lineage>
</organism>
<comment type="caution">
    <text evidence="2">The sequence shown here is derived from an EMBL/GenBank/DDBJ whole genome shotgun (WGS) entry which is preliminary data.</text>
</comment>